<proteinExistence type="predicted"/>
<dbReference type="PROSITE" id="PS51257">
    <property type="entry name" value="PROKAR_LIPOPROTEIN"/>
    <property type="match status" value="1"/>
</dbReference>
<dbReference type="EMBL" id="JAOTPL010000014">
    <property type="protein sequence ID" value="MCU7694865.1"/>
    <property type="molecule type" value="Genomic_DNA"/>
</dbReference>
<gene>
    <name evidence="2" type="ORF">OD355_10095</name>
</gene>
<reference evidence="2" key="1">
    <citation type="submission" date="2022-10" db="EMBL/GenBank/DDBJ databases">
        <authorList>
            <person name="Kim H.S."/>
            <person name="Kim J.-S."/>
            <person name="Suh M.K."/>
            <person name="Eom M.K."/>
            <person name="Lee J.-S."/>
        </authorList>
    </citation>
    <scope>NUCLEOTIDE SEQUENCE</scope>
    <source>
        <strain evidence="2">LIP-5</strain>
    </source>
</reference>
<accession>A0AAE3IPC4</accession>
<feature type="signal peptide" evidence="1">
    <location>
        <begin position="1"/>
        <end position="16"/>
    </location>
</feature>
<organism evidence="2 3">
    <name type="scientific">Haoranjiania flava</name>
    <dbReference type="NCBI Taxonomy" id="1856322"/>
    <lineage>
        <taxon>Bacteria</taxon>
        <taxon>Pseudomonadati</taxon>
        <taxon>Bacteroidota</taxon>
        <taxon>Chitinophagia</taxon>
        <taxon>Chitinophagales</taxon>
        <taxon>Chitinophagaceae</taxon>
        <taxon>Haoranjiania</taxon>
    </lineage>
</organism>
<dbReference type="AlphaFoldDB" id="A0AAE3IPC4"/>
<keyword evidence="3" id="KW-1185">Reference proteome</keyword>
<evidence type="ECO:0000256" key="1">
    <source>
        <dbReference type="SAM" id="SignalP"/>
    </source>
</evidence>
<comment type="caution">
    <text evidence="2">The sequence shown here is derived from an EMBL/GenBank/DDBJ whole genome shotgun (WGS) entry which is preliminary data.</text>
</comment>
<evidence type="ECO:0008006" key="4">
    <source>
        <dbReference type="Google" id="ProtNLM"/>
    </source>
</evidence>
<sequence length="339" mass="37527">MRFLILSCACMGLALAGCNSSGSQQNGVDSAKADTVAAKGEKKAGGATLDTADYNKRLAHMANKDTTGRWPVKGPYPLPGAILPFNRVVAYYGNLYSTKMGALGEYPKPEMFKRLLAEADRWAKADSTTPVIPALHYIAATAQGAPGKDGKYRYRMPFAQIDTIINWANEINALVFLDIQVGHSSAKAETEVLKEYLKNPKVHFGIDPEFSMKGGERPGSVIGHFTASDINDVIDILASVVKENNLPPKMLVVHRFTQNMIKNYKDIKLVPEVQVIIDMDGWGPKDLKAGTWRHFIVPEPVQFTGFKLFYKNDLKKGGPLYTPEELVNFTPRPLYIQYQ</sequence>
<protein>
    <recommendedName>
        <fullName evidence="4">Lipoprotein</fullName>
    </recommendedName>
</protein>
<name>A0AAE3IPC4_9BACT</name>
<keyword evidence="1" id="KW-0732">Signal</keyword>
<feature type="chain" id="PRO_5042207896" description="Lipoprotein" evidence="1">
    <location>
        <begin position="17"/>
        <end position="339"/>
    </location>
</feature>
<evidence type="ECO:0000313" key="2">
    <source>
        <dbReference type="EMBL" id="MCU7694865.1"/>
    </source>
</evidence>
<dbReference type="Proteomes" id="UP001209317">
    <property type="component" value="Unassembled WGS sequence"/>
</dbReference>
<evidence type="ECO:0000313" key="3">
    <source>
        <dbReference type="Proteomes" id="UP001209317"/>
    </source>
</evidence>
<dbReference type="RefSeq" id="WP_263038350.1">
    <property type="nucleotide sequence ID" value="NZ_JAOTPL010000014.1"/>
</dbReference>